<dbReference type="AlphaFoldDB" id="A0A4Y2B6R9"/>
<gene>
    <name evidence="1" type="ORF">AVEN_218740_1</name>
</gene>
<name>A0A4Y2B6R9_ARAVE</name>
<keyword evidence="2" id="KW-1185">Reference proteome</keyword>
<accession>A0A4Y2B6R9</accession>
<sequence>MAIRAADGVHRVHGVADGLVEFGALLFRGAGRHETTDAVDESTPHPGEMGKVVIRKELANSGICCLQRIRNLLWSLLQTFMQCLKLKKVVAESLEAARWQGQC</sequence>
<reference evidence="1 2" key="1">
    <citation type="journal article" date="2019" name="Sci. Rep.">
        <title>Orb-weaving spider Araneus ventricosus genome elucidates the spidroin gene catalogue.</title>
        <authorList>
            <person name="Kono N."/>
            <person name="Nakamura H."/>
            <person name="Ohtoshi R."/>
            <person name="Moran D.A.P."/>
            <person name="Shinohara A."/>
            <person name="Yoshida Y."/>
            <person name="Fujiwara M."/>
            <person name="Mori M."/>
            <person name="Tomita M."/>
            <person name="Arakawa K."/>
        </authorList>
    </citation>
    <scope>NUCLEOTIDE SEQUENCE [LARGE SCALE GENOMIC DNA]</scope>
</reference>
<evidence type="ECO:0000313" key="2">
    <source>
        <dbReference type="Proteomes" id="UP000499080"/>
    </source>
</evidence>
<proteinExistence type="predicted"/>
<dbReference type="EMBL" id="BGPR01000051">
    <property type="protein sequence ID" value="GBL87035.1"/>
    <property type="molecule type" value="Genomic_DNA"/>
</dbReference>
<dbReference type="Proteomes" id="UP000499080">
    <property type="component" value="Unassembled WGS sequence"/>
</dbReference>
<organism evidence="1 2">
    <name type="scientific">Araneus ventricosus</name>
    <name type="common">Orbweaver spider</name>
    <name type="synonym">Epeira ventricosa</name>
    <dbReference type="NCBI Taxonomy" id="182803"/>
    <lineage>
        <taxon>Eukaryota</taxon>
        <taxon>Metazoa</taxon>
        <taxon>Ecdysozoa</taxon>
        <taxon>Arthropoda</taxon>
        <taxon>Chelicerata</taxon>
        <taxon>Arachnida</taxon>
        <taxon>Araneae</taxon>
        <taxon>Araneomorphae</taxon>
        <taxon>Entelegynae</taxon>
        <taxon>Araneoidea</taxon>
        <taxon>Araneidae</taxon>
        <taxon>Araneus</taxon>
    </lineage>
</organism>
<comment type="caution">
    <text evidence="1">The sequence shown here is derived from an EMBL/GenBank/DDBJ whole genome shotgun (WGS) entry which is preliminary data.</text>
</comment>
<evidence type="ECO:0000313" key="1">
    <source>
        <dbReference type="EMBL" id="GBL87035.1"/>
    </source>
</evidence>
<protein>
    <submittedName>
        <fullName evidence="1">Uncharacterized protein</fullName>
    </submittedName>
</protein>